<comment type="caution">
    <text evidence="2">The sequence shown here is derived from an EMBL/GenBank/DDBJ whole genome shotgun (WGS) entry which is preliminary data.</text>
</comment>
<dbReference type="PROSITE" id="PS50234">
    <property type="entry name" value="VWFA"/>
    <property type="match status" value="1"/>
</dbReference>
<feature type="domain" description="VWFA" evidence="1">
    <location>
        <begin position="259"/>
        <end position="425"/>
    </location>
</feature>
<dbReference type="GO" id="GO:0005829">
    <property type="term" value="C:cytosol"/>
    <property type="evidence" value="ECO:0007669"/>
    <property type="project" value="TreeGrafter"/>
</dbReference>
<organism evidence="2">
    <name type="scientific">Thermogladius calderae</name>
    <dbReference type="NCBI Taxonomy" id="1200300"/>
    <lineage>
        <taxon>Archaea</taxon>
        <taxon>Thermoproteota</taxon>
        <taxon>Thermoprotei</taxon>
        <taxon>Desulfurococcales</taxon>
        <taxon>Desulfurococcaceae</taxon>
        <taxon>Thermogladius</taxon>
    </lineage>
</organism>
<dbReference type="AlphaFoldDB" id="A0A7J3Y141"/>
<dbReference type="Pfam" id="PF13519">
    <property type="entry name" value="VWA_2"/>
    <property type="match status" value="1"/>
</dbReference>
<dbReference type="SUPFAM" id="SSF53300">
    <property type="entry name" value="vWA-like"/>
    <property type="match status" value="1"/>
</dbReference>
<gene>
    <name evidence="2" type="ORF">ENM60_07270</name>
</gene>
<dbReference type="InterPro" id="IPR036465">
    <property type="entry name" value="vWFA_dom_sf"/>
</dbReference>
<dbReference type="EMBL" id="DRYK01000089">
    <property type="protein sequence ID" value="HHP68561.1"/>
    <property type="molecule type" value="Genomic_DNA"/>
</dbReference>
<dbReference type="Gene3D" id="3.40.50.410">
    <property type="entry name" value="von Willebrand factor, type A domain"/>
    <property type="match status" value="1"/>
</dbReference>
<proteinExistence type="predicted"/>
<accession>A0A7J3Y141</accession>
<name>A0A7J3Y141_9CREN</name>
<evidence type="ECO:0000313" key="2">
    <source>
        <dbReference type="EMBL" id="HHP68561.1"/>
    </source>
</evidence>
<dbReference type="PANTHER" id="PTHR36846">
    <property type="entry name" value="PROTEIN VIAA"/>
    <property type="match status" value="1"/>
</dbReference>
<sequence length="425" mass="47949">MRKGVLLGVNYDDPVVRYRGLKVSRLITLIHGKKPDGISEVLSADLFYSFYLPAPLVREEVEPGLETYLAIVRSLFSSRRFSEVRSKTILDPFISSIAASVFAAELAKTREEASRSFTTGERNEENEAELKKSVEKAVEVTARIVDNAKALKKIAEGDQPGSSSLYELEEYSMDLLRLAKNLDVTKILELIKGLKPWMLTAVQEKYRFKRGEYDGYELGGDVERLVSSNLALPEELFDLRYVERRLLLFRKILAKGRGPVYVLLDKSGSMEGVKMTWAKAVAIAMFMKASKEFRDFYLRFFDSITYPLVKIEGKLKAKKVMKMIDYIASVKGSGGTDITRAIITATTDLKSDQARDVSDIILITDGIDRIAEQQIQYGLKKAKARLITIMVGGENKSLRKVSYKYFRVEKFSTKEVLSVIDSFPG</sequence>
<dbReference type="InterPro" id="IPR002035">
    <property type="entry name" value="VWF_A"/>
</dbReference>
<protein>
    <submittedName>
        <fullName evidence="2">VWA domain-containing protein</fullName>
    </submittedName>
</protein>
<dbReference type="PANTHER" id="PTHR36846:SF1">
    <property type="entry name" value="PROTEIN VIAA"/>
    <property type="match status" value="1"/>
</dbReference>
<evidence type="ECO:0000259" key="1">
    <source>
        <dbReference type="PROSITE" id="PS50234"/>
    </source>
</evidence>
<dbReference type="SMART" id="SM00327">
    <property type="entry name" value="VWA"/>
    <property type="match status" value="1"/>
</dbReference>
<reference evidence="2" key="1">
    <citation type="journal article" date="2020" name="mSystems">
        <title>Genome- and Community-Level Interaction Insights into Carbon Utilization and Element Cycling Functions of Hydrothermarchaeota in Hydrothermal Sediment.</title>
        <authorList>
            <person name="Zhou Z."/>
            <person name="Liu Y."/>
            <person name="Xu W."/>
            <person name="Pan J."/>
            <person name="Luo Z.H."/>
            <person name="Li M."/>
        </authorList>
    </citation>
    <scope>NUCLEOTIDE SEQUENCE [LARGE SCALE GENOMIC DNA]</scope>
    <source>
        <strain evidence="2">SpSt-110</strain>
    </source>
</reference>